<evidence type="ECO:0000256" key="3">
    <source>
        <dbReference type="ARBA" id="ARBA00020776"/>
    </source>
</evidence>
<dbReference type="CDD" id="cd00009">
    <property type="entry name" value="AAA"/>
    <property type="match status" value="1"/>
</dbReference>
<dbReference type="InterPro" id="IPR003959">
    <property type="entry name" value="ATPase_AAA_core"/>
</dbReference>
<dbReference type="Gene3D" id="1.20.272.10">
    <property type="match status" value="1"/>
</dbReference>
<comment type="similarity">
    <text evidence="2">Belongs to the AAA ATPase family. RarA/MGS1/WRNIP1 subfamily.</text>
</comment>
<accession>A0ABU1G3Y9</accession>
<dbReference type="Pfam" id="PF16193">
    <property type="entry name" value="AAA_assoc_2"/>
    <property type="match status" value="1"/>
</dbReference>
<dbReference type="SUPFAM" id="SSF48019">
    <property type="entry name" value="post-AAA+ oligomerization domain-like"/>
    <property type="match status" value="1"/>
</dbReference>
<keyword evidence="4" id="KW-0547">Nucleotide-binding</keyword>
<keyword evidence="8" id="KW-1185">Reference proteome</keyword>
<evidence type="ECO:0000256" key="1">
    <source>
        <dbReference type="ARBA" id="ARBA00002393"/>
    </source>
</evidence>
<evidence type="ECO:0000256" key="2">
    <source>
        <dbReference type="ARBA" id="ARBA00008959"/>
    </source>
</evidence>
<dbReference type="InterPro" id="IPR027417">
    <property type="entry name" value="P-loop_NTPase"/>
</dbReference>
<dbReference type="InterPro" id="IPR021886">
    <property type="entry name" value="MgsA_C"/>
</dbReference>
<dbReference type="SUPFAM" id="SSF52540">
    <property type="entry name" value="P-loop containing nucleoside triphosphate hydrolases"/>
    <property type="match status" value="1"/>
</dbReference>
<comment type="function">
    <text evidence="1">DNA-dependent ATPase that plays important roles in cellular responses to stalled DNA replication processes.</text>
</comment>
<dbReference type="Gene3D" id="1.10.8.60">
    <property type="match status" value="1"/>
</dbReference>
<dbReference type="PANTHER" id="PTHR13779:SF7">
    <property type="entry name" value="ATPASE WRNIP1"/>
    <property type="match status" value="1"/>
</dbReference>
<evidence type="ECO:0000313" key="7">
    <source>
        <dbReference type="EMBL" id="MDR5867621.1"/>
    </source>
</evidence>
<evidence type="ECO:0000259" key="6">
    <source>
        <dbReference type="SMART" id="SM00382"/>
    </source>
</evidence>
<feature type="domain" description="AAA+ ATPase" evidence="6">
    <location>
        <begin position="48"/>
        <end position="164"/>
    </location>
</feature>
<keyword evidence="5" id="KW-0067">ATP-binding</keyword>
<reference evidence="7 8" key="1">
    <citation type="submission" date="2023-04" db="EMBL/GenBank/DDBJ databases">
        <title>A long-awaited taxogenomic arrangement of the family Halomonadaceae.</title>
        <authorList>
            <person name="De La Haba R."/>
            <person name="Chuvochina M."/>
            <person name="Wittouck S."/>
            <person name="Arahal D.R."/>
            <person name="Sanchez-Porro C."/>
            <person name="Hugenholtz P."/>
            <person name="Ventosa A."/>
        </authorList>
    </citation>
    <scope>NUCLEOTIDE SEQUENCE [LARGE SCALE GENOMIC DNA]</scope>
    <source>
        <strain evidence="7 8">DSM 23530</strain>
    </source>
</reference>
<protein>
    <recommendedName>
        <fullName evidence="3">Replication-associated recombination protein A</fullName>
    </recommendedName>
</protein>
<dbReference type="RefSeq" id="WP_309653209.1">
    <property type="nucleotide sequence ID" value="NZ_JARWAK010000010.1"/>
</dbReference>
<comment type="caution">
    <text evidence="7">The sequence shown here is derived from an EMBL/GenBank/DDBJ whole genome shotgun (WGS) entry which is preliminary data.</text>
</comment>
<evidence type="ECO:0000313" key="8">
    <source>
        <dbReference type="Proteomes" id="UP001264519"/>
    </source>
</evidence>
<dbReference type="PANTHER" id="PTHR13779">
    <property type="entry name" value="WERNER HELICASE-INTERACTING PROTEIN 1 FAMILY MEMBER"/>
    <property type="match status" value="1"/>
</dbReference>
<organism evidence="7 8">
    <name type="scientific">Halomonas koreensis</name>
    <dbReference type="NCBI Taxonomy" id="245385"/>
    <lineage>
        <taxon>Bacteria</taxon>
        <taxon>Pseudomonadati</taxon>
        <taxon>Pseudomonadota</taxon>
        <taxon>Gammaproteobacteria</taxon>
        <taxon>Oceanospirillales</taxon>
        <taxon>Halomonadaceae</taxon>
        <taxon>Halomonas</taxon>
    </lineage>
</organism>
<name>A0ABU1G3Y9_9GAMM</name>
<proteinExistence type="inferred from homology"/>
<dbReference type="InterPro" id="IPR003593">
    <property type="entry name" value="AAA+_ATPase"/>
</dbReference>
<dbReference type="Pfam" id="PF12002">
    <property type="entry name" value="MgsA_C"/>
    <property type="match status" value="1"/>
</dbReference>
<dbReference type="Gene3D" id="3.40.50.300">
    <property type="entry name" value="P-loop containing nucleotide triphosphate hydrolases"/>
    <property type="match status" value="1"/>
</dbReference>
<dbReference type="InterPro" id="IPR051314">
    <property type="entry name" value="AAA_ATPase_RarA/MGS1/WRNIP1"/>
</dbReference>
<dbReference type="InterPro" id="IPR008921">
    <property type="entry name" value="DNA_pol3_clamp-load_cplx_C"/>
</dbReference>
<dbReference type="Gene3D" id="1.10.3710.10">
    <property type="entry name" value="DNA polymerase III clamp loader subunits, C-terminal domain"/>
    <property type="match status" value="1"/>
</dbReference>
<dbReference type="Proteomes" id="UP001264519">
    <property type="component" value="Unassembled WGS sequence"/>
</dbReference>
<sequence length="447" mass="49060">MDLFQQATNEDSAPLAWRMRPRRLADYVGQQALVGPGKPLRRMAEDGPVRSMILWGPPGTGKTTLAEILAEESGAHLERLSAVMAGVKDIREAVERARVAQGQGRETLLFLDEIHRLNKSQQDALLPHVESGLLTLIGATTENPSFEVNSALLSRARVHVLKALDQAELVEVLRRALADAEHGLGDRRLAVDDAVLELLARAAAGDARRALGLLETACDFTVAEGDGERLPREALEDVIGHQASAFDKQGDHYYDLLSAIHKSIRSSRQDAALLYIARFIHGGGDPLDVVRRLAAIASEDVGNADPRALPLVMSAWDAYLRLGDYEGQRAIAHAAIHLAVAPKSNAIDQAWKRAQAFAAAQPRLEVPTYLRNAPTKLMESLGHGDGYRYAHHEPEGYPAGSAHDCWPEDLPRERFYQPTAYGQEKRYNQLMAWREERDAEADGGGKP</sequence>
<gene>
    <name evidence="7" type="ORF">QC818_12545</name>
</gene>
<dbReference type="SMART" id="SM00382">
    <property type="entry name" value="AAA"/>
    <property type="match status" value="1"/>
</dbReference>
<dbReference type="InterPro" id="IPR032423">
    <property type="entry name" value="AAA_assoc_2"/>
</dbReference>
<evidence type="ECO:0000256" key="5">
    <source>
        <dbReference type="ARBA" id="ARBA00022840"/>
    </source>
</evidence>
<dbReference type="Pfam" id="PF00004">
    <property type="entry name" value="AAA"/>
    <property type="match status" value="1"/>
</dbReference>
<evidence type="ECO:0000256" key="4">
    <source>
        <dbReference type="ARBA" id="ARBA00022741"/>
    </source>
</evidence>
<dbReference type="EMBL" id="JARWAK010000010">
    <property type="protein sequence ID" value="MDR5867621.1"/>
    <property type="molecule type" value="Genomic_DNA"/>
</dbReference>